<comment type="subunit">
    <text evidence="6">Supercomplex made of cofactors A to E. Cofactors A and D function by capturing and stabilizing tubulin in a quasi-native conformation. Cofactor E binds to the cofactor D-tubulin complex; interaction with cofactor C then causes the release of tubulin polypeptides that are committed to the native state.</text>
</comment>
<keyword evidence="3" id="KW-0963">Cytoplasm</keyword>
<evidence type="ECO:0000256" key="6">
    <source>
        <dbReference type="ARBA" id="ARBA00026055"/>
    </source>
</evidence>
<dbReference type="InterPro" id="IPR017901">
    <property type="entry name" value="C-CAP_CF_C-like"/>
</dbReference>
<dbReference type="GO" id="GO:0005737">
    <property type="term" value="C:cytoplasm"/>
    <property type="evidence" value="ECO:0007669"/>
    <property type="project" value="UniProtKB-SubCell"/>
</dbReference>
<dbReference type="Pfam" id="PF07986">
    <property type="entry name" value="TBCC"/>
    <property type="match status" value="1"/>
</dbReference>
<feature type="region of interest" description="Disordered" evidence="7">
    <location>
        <begin position="160"/>
        <end position="208"/>
    </location>
</feature>
<evidence type="ECO:0000256" key="3">
    <source>
        <dbReference type="ARBA" id="ARBA00022490"/>
    </source>
</evidence>
<dbReference type="InterPro" id="IPR006599">
    <property type="entry name" value="CARP_motif"/>
</dbReference>
<dbReference type="Pfam" id="PF16752">
    <property type="entry name" value="TBCC_N"/>
    <property type="match status" value="1"/>
</dbReference>
<name>A0A0D6QRL8_ARACU</name>
<dbReference type="EMBL" id="GCKF01062156">
    <property type="protein sequence ID" value="JAG92929.1"/>
    <property type="molecule type" value="Transcribed_RNA"/>
</dbReference>
<feature type="domain" description="C-CAP/cofactor C-like" evidence="8">
    <location>
        <begin position="190"/>
        <end position="349"/>
    </location>
</feature>
<evidence type="ECO:0000313" key="9">
    <source>
        <dbReference type="EMBL" id="JAG92929.1"/>
    </source>
</evidence>
<comment type="subcellular location">
    <subcellularLocation>
        <location evidence="1">Cytoplasm</location>
    </subcellularLocation>
</comment>
<evidence type="ECO:0000259" key="8">
    <source>
        <dbReference type="PROSITE" id="PS51329"/>
    </source>
</evidence>
<accession>A0A0D6QRL8</accession>
<proteinExistence type="inferred from homology"/>
<dbReference type="InterPro" id="IPR012945">
    <property type="entry name" value="Tubulin-bd_cofactor_C_dom"/>
</dbReference>
<dbReference type="Gene3D" id="2.160.20.70">
    <property type="match status" value="1"/>
</dbReference>
<dbReference type="PANTHER" id="PTHR15139:SF0">
    <property type="entry name" value="TUBULIN-SPECIFIC CHAPERONE C"/>
    <property type="match status" value="1"/>
</dbReference>
<evidence type="ECO:0000256" key="5">
    <source>
        <dbReference type="ARBA" id="ARBA00023186"/>
    </source>
</evidence>
<dbReference type="GO" id="GO:0007023">
    <property type="term" value="P:post-chaperonin tubulin folding pathway"/>
    <property type="evidence" value="ECO:0007669"/>
    <property type="project" value="InterPro"/>
</dbReference>
<evidence type="ECO:0000256" key="2">
    <source>
        <dbReference type="ARBA" id="ARBA00008848"/>
    </source>
</evidence>
<feature type="region of interest" description="Disordered" evidence="7">
    <location>
        <begin position="1"/>
        <end position="28"/>
    </location>
</feature>
<evidence type="ECO:0000256" key="7">
    <source>
        <dbReference type="SAM" id="MobiDB-lite"/>
    </source>
</evidence>
<dbReference type="InterPro" id="IPR031925">
    <property type="entry name" value="TBCC_N"/>
</dbReference>
<sequence>MEAPEAVKISSNEGLCNEKFNSEREAPASIQEKKHVEMLKHLAELNNVRLQQSQSRKTQNPSAPPFESVDVFLNCFSEAKQKIDKALDGFVGNGDSQDKTLVKSGLESLSAQINGLEKLVAEDSYFLPSYEVRAAHSAIAELKERLENANSQLLPKKKFAFRNKVSRPNPNPKKPEENPDPKNIEENPDPIEIRKGSEKNNSSSFAVDAPGIRNKKGLIMVKNLDATKNGDFALSDLVNCKIYLRGRLRALFIYRLKDCQVFAGPVMGSVLIEEGENCVFMLASHQIRIHQTRNTDFYLRVRSRPIVEYTSNVRFAPYALFYRGIEQELQDSDLKNETGMWANVDDFRWLRSVSSPNWSVLPEGERLPLVDISNFKEEEETLL</sequence>
<dbReference type="SMART" id="SM00673">
    <property type="entry name" value="CARP"/>
    <property type="match status" value="2"/>
</dbReference>
<keyword evidence="5" id="KW-0143">Chaperone</keyword>
<feature type="compositionally biased region" description="Basic and acidic residues" evidence="7">
    <location>
        <begin position="173"/>
        <end position="198"/>
    </location>
</feature>
<dbReference type="PANTHER" id="PTHR15139">
    <property type="entry name" value="TUBULIN FOLDING COFACTOR C"/>
    <property type="match status" value="1"/>
</dbReference>
<keyword evidence="4" id="KW-0007">Acetylation</keyword>
<organism evidence="9">
    <name type="scientific">Araucaria cunninghamii</name>
    <name type="common">Hoop pine</name>
    <name type="synonym">Moreton Bay pine</name>
    <dbReference type="NCBI Taxonomy" id="56994"/>
    <lineage>
        <taxon>Eukaryota</taxon>
        <taxon>Viridiplantae</taxon>
        <taxon>Streptophyta</taxon>
        <taxon>Embryophyta</taxon>
        <taxon>Tracheophyta</taxon>
        <taxon>Spermatophyta</taxon>
        <taxon>Pinopsida</taxon>
        <taxon>Pinidae</taxon>
        <taxon>Conifers II</taxon>
        <taxon>Araucariales</taxon>
        <taxon>Araucariaceae</taxon>
        <taxon>Araucaria</taxon>
    </lineage>
</organism>
<dbReference type="GO" id="GO:0007021">
    <property type="term" value="P:tubulin complex assembly"/>
    <property type="evidence" value="ECO:0007669"/>
    <property type="project" value="TreeGrafter"/>
</dbReference>
<dbReference type="InterPro" id="IPR038397">
    <property type="entry name" value="TBCC_N_sf"/>
</dbReference>
<dbReference type="GO" id="GO:0015631">
    <property type="term" value="F:tubulin binding"/>
    <property type="evidence" value="ECO:0007669"/>
    <property type="project" value="InterPro"/>
</dbReference>
<evidence type="ECO:0000256" key="4">
    <source>
        <dbReference type="ARBA" id="ARBA00022990"/>
    </source>
</evidence>
<dbReference type="PROSITE" id="PS51329">
    <property type="entry name" value="C_CAP_COFACTOR_C"/>
    <property type="match status" value="1"/>
</dbReference>
<dbReference type="AlphaFoldDB" id="A0A0D6QRL8"/>
<reference evidence="9" key="1">
    <citation type="submission" date="2015-03" db="EMBL/GenBank/DDBJ databases">
        <title>A transcriptome of Araucaria cunninghamii, an australian fine timber species.</title>
        <authorList>
            <person name="Jing Yi C.J.Y."/>
            <person name="Yin San L.Y.S."/>
            <person name="Abdul Karim S.S."/>
            <person name="Wan Azmi N.N."/>
            <person name="Hercus R.R."/>
            <person name="Croft L.L."/>
        </authorList>
    </citation>
    <scope>NUCLEOTIDE SEQUENCE</scope>
    <source>
        <strain evidence="9">MI0301</strain>
        <tissue evidence="9">Leaf</tissue>
    </source>
</reference>
<comment type="similarity">
    <text evidence="2">Belongs to the TBCC family.</text>
</comment>
<dbReference type="InterPro" id="IPR016098">
    <property type="entry name" value="CAP/MinC_C"/>
</dbReference>
<evidence type="ECO:0000256" key="1">
    <source>
        <dbReference type="ARBA" id="ARBA00004496"/>
    </source>
</evidence>
<protein>
    <recommendedName>
        <fullName evidence="8">C-CAP/cofactor C-like domain-containing protein</fullName>
    </recommendedName>
</protein>
<dbReference type="Gene3D" id="1.20.58.1250">
    <property type="entry name" value="Tubulin Binding Cofactor C, N-terminal domain"/>
    <property type="match status" value="1"/>
</dbReference>
<dbReference type="InterPro" id="IPR027684">
    <property type="entry name" value="TBCC"/>
</dbReference>